<accession>A0A8I3A9C4</accession>
<dbReference type="Proteomes" id="UP000683000">
    <property type="component" value="Unassembled WGS sequence"/>
</dbReference>
<name>A0A8I3A9C4_9AGAM</name>
<protein>
    <submittedName>
        <fullName evidence="1">Uncharacterized protein</fullName>
    </submittedName>
</protein>
<dbReference type="EMBL" id="JAGFBS010000011">
    <property type="protein sequence ID" value="KAG6376651.1"/>
    <property type="molecule type" value="Genomic_DNA"/>
</dbReference>
<sequence>MVSLESMKNGLYMNHVQWEDNVASDTSILYNENHCFHYIWDHSEVQYIYLQLQKANEEPSQNQASGNKILGL</sequence>
<reference evidence="1" key="1">
    <citation type="submission" date="2021-03" db="EMBL/GenBank/DDBJ databases">
        <title>Evolutionary innovations through gain and loss of genes in the ectomycorrhizal Boletales.</title>
        <authorList>
            <person name="Wu G."/>
            <person name="Miyauchi S."/>
            <person name="Morin E."/>
            <person name="Yang Z.-L."/>
            <person name="Xu J."/>
            <person name="Martin F.M."/>
        </authorList>
    </citation>
    <scope>NUCLEOTIDE SEQUENCE</scope>
    <source>
        <strain evidence="1">BR01</strain>
    </source>
</reference>
<evidence type="ECO:0000313" key="2">
    <source>
        <dbReference type="Proteomes" id="UP000683000"/>
    </source>
</evidence>
<comment type="caution">
    <text evidence="1">The sequence shown here is derived from an EMBL/GenBank/DDBJ whole genome shotgun (WGS) entry which is preliminary data.</text>
</comment>
<gene>
    <name evidence="1" type="ORF">JVT61DRAFT_1640</name>
</gene>
<dbReference type="AlphaFoldDB" id="A0A8I3A9C4"/>
<proteinExistence type="predicted"/>
<organism evidence="1 2">
    <name type="scientific">Boletus reticuloceps</name>
    <dbReference type="NCBI Taxonomy" id="495285"/>
    <lineage>
        <taxon>Eukaryota</taxon>
        <taxon>Fungi</taxon>
        <taxon>Dikarya</taxon>
        <taxon>Basidiomycota</taxon>
        <taxon>Agaricomycotina</taxon>
        <taxon>Agaricomycetes</taxon>
        <taxon>Agaricomycetidae</taxon>
        <taxon>Boletales</taxon>
        <taxon>Boletineae</taxon>
        <taxon>Boletaceae</taxon>
        <taxon>Boletoideae</taxon>
        <taxon>Boletus</taxon>
    </lineage>
</organism>
<keyword evidence="2" id="KW-1185">Reference proteome</keyword>
<evidence type="ECO:0000313" key="1">
    <source>
        <dbReference type="EMBL" id="KAG6376651.1"/>
    </source>
</evidence>